<feature type="binding site" evidence="9">
    <location>
        <position position="9"/>
    </location>
    <ligand>
        <name>S-adenosyl-L-methionine</name>
        <dbReference type="ChEBI" id="CHEBI:59789"/>
    </ligand>
</feature>
<dbReference type="InterPro" id="IPR035996">
    <property type="entry name" value="4pyrrol_Methylase_sf"/>
</dbReference>
<dbReference type="Proteomes" id="UP000694867">
    <property type="component" value="Unplaced"/>
</dbReference>
<dbReference type="InterPro" id="IPR014777">
    <property type="entry name" value="4pyrrole_Mease_sub1"/>
</dbReference>
<feature type="binding site" evidence="9">
    <location>
        <position position="84"/>
    </location>
    <ligand>
        <name>S-adenosyl-L-methionine</name>
        <dbReference type="ChEBI" id="CHEBI:59789"/>
    </ligand>
</feature>
<comment type="catalytic activity">
    <reaction evidence="8">
        <text>2-[(3S)-amino-3-carboxypropyl]-L-histidyl-[translation elongation factor 2] + 4 S-adenosyl-L-methionine = diphthine methyl ester-[translation elongation factor 2] + 4 S-adenosyl-L-homocysteine + 3 H(+)</text>
        <dbReference type="Rhea" id="RHEA:42652"/>
        <dbReference type="Rhea" id="RHEA-COMP:9749"/>
        <dbReference type="Rhea" id="RHEA-COMP:10173"/>
        <dbReference type="ChEBI" id="CHEBI:15378"/>
        <dbReference type="ChEBI" id="CHEBI:57856"/>
        <dbReference type="ChEBI" id="CHEBI:59789"/>
        <dbReference type="ChEBI" id="CHEBI:73995"/>
        <dbReference type="ChEBI" id="CHEBI:79005"/>
        <dbReference type="EC" id="2.1.1.314"/>
    </reaction>
</comment>
<keyword evidence="7 9" id="KW-0949">S-adenosyl-L-methionine</keyword>
<organism evidence="11 12">
    <name type="scientific">Galendromus occidentalis</name>
    <name type="common">western predatory mite</name>
    <dbReference type="NCBI Taxonomy" id="34638"/>
    <lineage>
        <taxon>Eukaryota</taxon>
        <taxon>Metazoa</taxon>
        <taxon>Ecdysozoa</taxon>
        <taxon>Arthropoda</taxon>
        <taxon>Chelicerata</taxon>
        <taxon>Arachnida</taxon>
        <taxon>Acari</taxon>
        <taxon>Parasitiformes</taxon>
        <taxon>Mesostigmata</taxon>
        <taxon>Gamasina</taxon>
        <taxon>Phytoseioidea</taxon>
        <taxon>Phytoseiidae</taxon>
        <taxon>Typhlodrominae</taxon>
        <taxon>Galendromus</taxon>
    </lineage>
</organism>
<dbReference type="GO" id="GO:0017183">
    <property type="term" value="P:protein histidyl modification to diphthamide"/>
    <property type="evidence" value="ECO:0007669"/>
    <property type="project" value="InterPro"/>
</dbReference>
<proteinExistence type="inferred from homology"/>
<keyword evidence="11" id="KW-1185">Reference proteome</keyword>
<feature type="binding site" evidence="9">
    <location>
        <position position="87"/>
    </location>
    <ligand>
        <name>S-adenosyl-L-methionine</name>
        <dbReference type="ChEBI" id="CHEBI:59789"/>
    </ligand>
</feature>
<feature type="binding site" evidence="9">
    <location>
        <begin position="112"/>
        <end position="113"/>
    </location>
    <ligand>
        <name>S-adenosyl-L-methionine</name>
        <dbReference type="ChEBI" id="CHEBI:59789"/>
    </ligand>
</feature>
<keyword evidence="6" id="KW-0808">Transferase</keyword>
<dbReference type="Gene3D" id="3.30.950.10">
    <property type="entry name" value="Methyltransferase, Cobalt-precorrin-4 Transmethylase, Domain 2"/>
    <property type="match status" value="1"/>
</dbReference>
<dbReference type="FunFam" id="3.40.1010.10:FF:000004">
    <property type="entry name" value="Putative diphthine synthase"/>
    <property type="match status" value="1"/>
</dbReference>
<evidence type="ECO:0000259" key="10">
    <source>
        <dbReference type="Pfam" id="PF00590"/>
    </source>
</evidence>
<dbReference type="PANTHER" id="PTHR10882">
    <property type="entry name" value="DIPHTHINE SYNTHASE"/>
    <property type="match status" value="1"/>
</dbReference>
<gene>
    <name evidence="12" type="primary">LOC100906989</name>
</gene>
<dbReference type="KEGG" id="goe:100906989"/>
<evidence type="ECO:0000256" key="3">
    <source>
        <dbReference type="ARBA" id="ARBA00006729"/>
    </source>
</evidence>
<comment type="similarity">
    <text evidence="3">Belongs to the diphthine synthase family.</text>
</comment>
<dbReference type="HAMAP" id="MF_01084">
    <property type="entry name" value="Diphthine_synth"/>
    <property type="match status" value="1"/>
</dbReference>
<dbReference type="GO" id="GO:0032259">
    <property type="term" value="P:methylation"/>
    <property type="evidence" value="ECO:0007669"/>
    <property type="project" value="UniProtKB-KW"/>
</dbReference>
<reference evidence="12" key="1">
    <citation type="submission" date="2025-08" db="UniProtKB">
        <authorList>
            <consortium name="RefSeq"/>
        </authorList>
    </citation>
    <scope>IDENTIFICATION</scope>
</reference>
<dbReference type="SUPFAM" id="SSF53790">
    <property type="entry name" value="Tetrapyrrole methylase"/>
    <property type="match status" value="1"/>
</dbReference>
<evidence type="ECO:0000256" key="9">
    <source>
        <dbReference type="PIRSR" id="PIRSR036432-1"/>
    </source>
</evidence>
<evidence type="ECO:0000256" key="6">
    <source>
        <dbReference type="ARBA" id="ARBA00022679"/>
    </source>
</evidence>
<keyword evidence="5" id="KW-0489">Methyltransferase</keyword>
<dbReference type="FunFam" id="3.30.950.10:FF:000004">
    <property type="entry name" value="Diphthine synthase putative"/>
    <property type="match status" value="1"/>
</dbReference>
<dbReference type="InterPro" id="IPR014776">
    <property type="entry name" value="4pyrrole_Mease_sub2"/>
</dbReference>
<evidence type="ECO:0000256" key="8">
    <source>
        <dbReference type="ARBA" id="ARBA00048752"/>
    </source>
</evidence>
<evidence type="ECO:0000256" key="5">
    <source>
        <dbReference type="ARBA" id="ARBA00022603"/>
    </source>
</evidence>
<comment type="function">
    <text evidence="1">S-adenosyl-L-methionine-dependent methyltransferase that catalyzes four methylations of the modified target histidine residue in translation elongation factor 2 (EF-2), to form an intermediate called diphthine methyl ester. The four successive methylation reactions represent the second step of diphthamide biosynthesis.</text>
</comment>
<feature type="domain" description="Tetrapyrrole methylase" evidence="10">
    <location>
        <begin position="1"/>
        <end position="243"/>
    </location>
</feature>
<sequence length="291" mass="32714">MLYLIGLGLGDCKDITIKGLEAIQRSEKVYLEAYTSILTVGQDELEKFYGKPLIQADRTFVEQECDTMLSEALTATVSFLVVGDPLGATTHSDLMIRAAQMGVKTQVIHNASIMNAVGCCGLQLYSFGETVSIVLWQENWRPTSYYDKIASNRKVGLHTLCLLDIKMKEQSWENLARGRKVFEPPRFMMVHEAAKQLIEILEIKEEEATSRESLAYSPESLAVGLARIGTENQKIVAGSLKQLTETKEILGGPLHSLILPSTSLHPLEWDMLSMFALDQEWFQENKKYYVK</sequence>
<dbReference type="Gene3D" id="3.40.1010.10">
    <property type="entry name" value="Cobalt-precorrin-4 Transmethylase, Domain 1"/>
    <property type="match status" value="1"/>
</dbReference>
<evidence type="ECO:0000256" key="2">
    <source>
        <dbReference type="ARBA" id="ARBA00005156"/>
    </source>
</evidence>
<dbReference type="NCBIfam" id="TIGR00522">
    <property type="entry name" value="dph5"/>
    <property type="match status" value="1"/>
</dbReference>
<comment type="pathway">
    <text evidence="2">Protein modification; peptidyl-diphthamide biosynthesis.</text>
</comment>
<evidence type="ECO:0000256" key="4">
    <source>
        <dbReference type="ARBA" id="ARBA00011927"/>
    </source>
</evidence>
<evidence type="ECO:0000313" key="11">
    <source>
        <dbReference type="Proteomes" id="UP000694867"/>
    </source>
</evidence>
<dbReference type="PIRSF" id="PIRSF036432">
    <property type="entry name" value="Diphthine_synth"/>
    <property type="match status" value="1"/>
</dbReference>
<name>A0AAJ6VX99_9ACAR</name>
<dbReference type="CDD" id="cd11647">
    <property type="entry name" value="DHP5_DphB"/>
    <property type="match status" value="1"/>
</dbReference>
<evidence type="ECO:0000256" key="1">
    <source>
        <dbReference type="ARBA" id="ARBA00004006"/>
    </source>
</evidence>
<feature type="binding site" evidence="9">
    <location>
        <position position="163"/>
    </location>
    <ligand>
        <name>S-adenosyl-L-methionine</name>
        <dbReference type="ChEBI" id="CHEBI:59789"/>
    </ligand>
</feature>
<feature type="binding site" evidence="9">
    <location>
        <position position="255"/>
    </location>
    <ligand>
        <name>S-adenosyl-L-methionine</name>
        <dbReference type="ChEBI" id="CHEBI:59789"/>
    </ligand>
</feature>
<protein>
    <recommendedName>
        <fullName evidence="4">diphthine methyl ester synthase</fullName>
        <ecNumber evidence="4">2.1.1.314</ecNumber>
    </recommendedName>
</protein>
<evidence type="ECO:0000313" key="12">
    <source>
        <dbReference type="RefSeq" id="XP_003742060.1"/>
    </source>
</evidence>
<evidence type="ECO:0000256" key="7">
    <source>
        <dbReference type="ARBA" id="ARBA00022691"/>
    </source>
</evidence>
<dbReference type="GO" id="GO:0141133">
    <property type="term" value="F:diphthine methyl ester synthase activity"/>
    <property type="evidence" value="ECO:0007669"/>
    <property type="project" value="UniProtKB-EC"/>
</dbReference>
<dbReference type="CTD" id="51611"/>
<dbReference type="InterPro" id="IPR000878">
    <property type="entry name" value="4pyrrol_Mease"/>
</dbReference>
<dbReference type="EC" id="2.1.1.314" evidence="4"/>
<dbReference type="GeneID" id="100906989"/>
<dbReference type="RefSeq" id="XP_003742060.1">
    <property type="nucleotide sequence ID" value="XM_003742012.1"/>
</dbReference>
<accession>A0AAJ6VX99</accession>
<dbReference type="AlphaFoldDB" id="A0AAJ6VX99"/>
<dbReference type="Pfam" id="PF00590">
    <property type="entry name" value="TP_methylase"/>
    <property type="match status" value="1"/>
</dbReference>
<dbReference type="PANTHER" id="PTHR10882:SF0">
    <property type="entry name" value="DIPHTHINE METHYL ESTER SYNTHASE"/>
    <property type="match status" value="1"/>
</dbReference>
<dbReference type="InterPro" id="IPR004551">
    <property type="entry name" value="Dphthn_synthase"/>
</dbReference>